<feature type="transmembrane region" description="Helical" evidence="1">
    <location>
        <begin position="284"/>
        <end position="300"/>
    </location>
</feature>
<dbReference type="AlphaFoldDB" id="A0A2M7BSL9"/>
<dbReference type="Proteomes" id="UP000230119">
    <property type="component" value="Unassembled WGS sequence"/>
</dbReference>
<sequence length="383" mass="43764">MKNNHLLMSIGIALFSLGIMWLPFALRAKNLLGIDFAQAGMDRIVSNFDGINFLVVAKTAYNPELIANSFQDILNGRRPLYFSAHYPGYPMLIALIDIFVSGPNALLGSVIVSNILLSAALYLFFESLTKNREKAILLTLVALFFPARMLSNRIVGSNESLFIFFILSSLIAQMKNRKWWSAVFGVFAVLTRSPGILLFGAYLIQFIFHNLLTKNRKDLMKQLNNFVPYLLIPLALIGLWIFYGHQFGSIWAYFQVGGNINIHWPFSVFGSHMDWISGIWNEDLIYLFTLIIGGGIAFLHKYKWHTSGIFVAIYGLFVIFVAHRDLARYSLPIMPFVIAGLSPILEYRYIKYIILVMIIPICLYAWQFVLVNYQPIMDWTRLL</sequence>
<feature type="transmembrane region" description="Helical" evidence="1">
    <location>
        <begin position="6"/>
        <end position="26"/>
    </location>
</feature>
<gene>
    <name evidence="2" type="ORF">COS52_02535</name>
</gene>
<comment type="caution">
    <text evidence="2">The sequence shown here is derived from an EMBL/GenBank/DDBJ whole genome shotgun (WGS) entry which is preliminary data.</text>
</comment>
<evidence type="ECO:0000313" key="3">
    <source>
        <dbReference type="Proteomes" id="UP000230119"/>
    </source>
</evidence>
<organism evidence="2 3">
    <name type="scientific">Candidatus Roizmanbacteria bacterium CG03_land_8_20_14_0_80_39_12</name>
    <dbReference type="NCBI Taxonomy" id="1974847"/>
    <lineage>
        <taxon>Bacteria</taxon>
        <taxon>Candidatus Roizmaniibacteriota</taxon>
    </lineage>
</organism>
<feature type="transmembrane region" description="Helical" evidence="1">
    <location>
        <begin position="80"/>
        <end position="100"/>
    </location>
</feature>
<feature type="transmembrane region" description="Helical" evidence="1">
    <location>
        <begin position="106"/>
        <end position="125"/>
    </location>
</feature>
<feature type="transmembrane region" description="Helical" evidence="1">
    <location>
        <begin position="352"/>
        <end position="373"/>
    </location>
</feature>
<evidence type="ECO:0008006" key="4">
    <source>
        <dbReference type="Google" id="ProtNLM"/>
    </source>
</evidence>
<feature type="transmembrane region" description="Helical" evidence="1">
    <location>
        <begin position="307"/>
        <end position="323"/>
    </location>
</feature>
<reference evidence="3" key="1">
    <citation type="submission" date="2017-09" db="EMBL/GenBank/DDBJ databases">
        <title>Depth-based differentiation of microbial function through sediment-hosted aquifers and enrichment of novel symbionts in the deep terrestrial subsurface.</title>
        <authorList>
            <person name="Probst A.J."/>
            <person name="Ladd B."/>
            <person name="Jarett J.K."/>
            <person name="Geller-Mcgrath D.E."/>
            <person name="Sieber C.M.K."/>
            <person name="Emerson J.B."/>
            <person name="Anantharaman K."/>
            <person name="Thomas B.C."/>
            <person name="Malmstrom R."/>
            <person name="Stieglmeier M."/>
            <person name="Klingl A."/>
            <person name="Woyke T."/>
            <person name="Ryan C.M."/>
            <person name="Banfield J.F."/>
        </authorList>
    </citation>
    <scope>NUCLEOTIDE SEQUENCE [LARGE SCALE GENOMIC DNA]</scope>
</reference>
<accession>A0A2M7BSL9</accession>
<evidence type="ECO:0000256" key="1">
    <source>
        <dbReference type="SAM" id="Phobius"/>
    </source>
</evidence>
<dbReference type="EMBL" id="PEVA01000111">
    <property type="protein sequence ID" value="PIV08472.1"/>
    <property type="molecule type" value="Genomic_DNA"/>
</dbReference>
<protein>
    <recommendedName>
        <fullName evidence="4">Glycosyltransferase RgtA/B/C/D-like domain-containing protein</fullName>
    </recommendedName>
</protein>
<feature type="transmembrane region" description="Helical" evidence="1">
    <location>
        <begin position="329"/>
        <end position="345"/>
    </location>
</feature>
<feature type="transmembrane region" description="Helical" evidence="1">
    <location>
        <begin position="154"/>
        <end position="173"/>
    </location>
</feature>
<keyword evidence="1" id="KW-0812">Transmembrane</keyword>
<name>A0A2M7BSL9_9BACT</name>
<evidence type="ECO:0000313" key="2">
    <source>
        <dbReference type="EMBL" id="PIV08472.1"/>
    </source>
</evidence>
<keyword evidence="1" id="KW-0472">Membrane</keyword>
<proteinExistence type="predicted"/>
<feature type="transmembrane region" description="Helical" evidence="1">
    <location>
        <begin position="179"/>
        <end position="204"/>
    </location>
</feature>
<keyword evidence="1" id="KW-1133">Transmembrane helix</keyword>
<feature type="transmembrane region" description="Helical" evidence="1">
    <location>
        <begin position="225"/>
        <end position="243"/>
    </location>
</feature>